<evidence type="ECO:0000256" key="1">
    <source>
        <dbReference type="ARBA" id="ARBA00022801"/>
    </source>
</evidence>
<protein>
    <recommendedName>
        <fullName evidence="5">Phospholipase C</fullName>
    </recommendedName>
</protein>
<evidence type="ECO:0008006" key="5">
    <source>
        <dbReference type="Google" id="ProtNLM"/>
    </source>
</evidence>
<comment type="caution">
    <text evidence="3">The sequence shown here is derived from an EMBL/GenBank/DDBJ whole genome shotgun (WGS) entry which is preliminary data.</text>
</comment>
<dbReference type="Pfam" id="PF04185">
    <property type="entry name" value="Phosphoesterase"/>
    <property type="match status" value="1"/>
</dbReference>
<accession>A0A1J9QBP3</accession>
<keyword evidence="4" id="KW-1185">Reference proteome</keyword>
<evidence type="ECO:0000313" key="4">
    <source>
        <dbReference type="Proteomes" id="UP000242791"/>
    </source>
</evidence>
<dbReference type="InterPro" id="IPR007312">
    <property type="entry name" value="Phosphoesterase"/>
</dbReference>
<sequence length="703" mass="77387">MASRWVKLGLVTTALAGLLAAILLILLIDRAEAVRSLKDIDHVIIFMQENRSWDTYFGTMAGARGFNDPNVQVNPNGRSVWYQPIDSSLSNDTDALLPWYLGYLGGNWSQAIQCMAAGSNGYTENHASINGGLNDGWARNNTPWSWGYLKRQDLPIQFAIAEGWTIGDMYQESQITATNPNRVTLVSGSINAPGSPQSPDEGGVYIDNTETPGCEAPNLNCYPLKWKTIFEIYEAAGVSWQVYQGVDNFDDNPLAWFEQFQNASLDSALSRKGMAYLGLEAFYADAALGMLPQVSFVVGPRELSEHAPYSPSDGGWLQHKIVDAVTKGPKYGKSLLMISYDESGGWGDHVPPYHSPENTPGEWLKDPYNLFGNIYTGPGVRVPFYIVSPWTRGGRVFTEHADHNSQILFIEQWLSAKGYDNIRTDGMVPWRRQNMANLLNALDFESPDLSIPDIPKPKPPHRNSRGEFDGSAFCESQFPDPRPLPPYSSQPSTLPNIVEEGYKICTGQLTEGRYLVFEHENGLLLSHNRPPRADTNSTNGDNSAASEPLITTIPSSNNDNNNNREKNPKTDKYRPQAARWVVYYYNNNSTDIDVIATNQSGPFLLSSFDREVWLGREGRLVSRKEAVPVDILFSVGNSDGDGDVDGKKRGYSLAYASTSSSTAGGGGGDTGSLPGYINVGGNGNVDVGEGREIFKVISVTYYD</sequence>
<dbReference type="Gene3D" id="3.40.720.10">
    <property type="entry name" value="Alkaline Phosphatase, subunit A"/>
    <property type="match status" value="2"/>
</dbReference>
<dbReference type="VEuPathDB" id="FungiDB:ACJ73_02759"/>
<keyword evidence="1" id="KW-0378">Hydrolase</keyword>
<evidence type="ECO:0000256" key="2">
    <source>
        <dbReference type="SAM" id="MobiDB-lite"/>
    </source>
</evidence>
<dbReference type="OrthoDB" id="5135119at2759"/>
<evidence type="ECO:0000313" key="3">
    <source>
        <dbReference type="EMBL" id="OJD25872.1"/>
    </source>
</evidence>
<gene>
    <name evidence="3" type="ORF">ACJ73_02759</name>
</gene>
<dbReference type="STRING" id="1658174.A0A1J9QBP3"/>
<organism evidence="3 4">
    <name type="scientific">Blastomyces percursus</name>
    <dbReference type="NCBI Taxonomy" id="1658174"/>
    <lineage>
        <taxon>Eukaryota</taxon>
        <taxon>Fungi</taxon>
        <taxon>Dikarya</taxon>
        <taxon>Ascomycota</taxon>
        <taxon>Pezizomycotina</taxon>
        <taxon>Eurotiomycetes</taxon>
        <taxon>Eurotiomycetidae</taxon>
        <taxon>Onygenales</taxon>
        <taxon>Ajellomycetaceae</taxon>
        <taxon>Blastomyces</taxon>
    </lineage>
</organism>
<feature type="compositionally biased region" description="Polar residues" evidence="2">
    <location>
        <begin position="534"/>
        <end position="545"/>
    </location>
</feature>
<feature type="compositionally biased region" description="Basic and acidic residues" evidence="2">
    <location>
        <begin position="562"/>
        <end position="572"/>
    </location>
</feature>
<dbReference type="InterPro" id="IPR017850">
    <property type="entry name" value="Alkaline_phosphatase_core_sf"/>
</dbReference>
<reference evidence="3 4" key="1">
    <citation type="submission" date="2015-08" db="EMBL/GenBank/DDBJ databases">
        <title>Emmonsia species relationships and genome sequence.</title>
        <authorList>
            <person name="Cuomo C.A."/>
            <person name="Schwartz I.S."/>
            <person name="Kenyon C."/>
            <person name="De Hoog G.S."/>
            <person name="Govender N.P."/>
            <person name="Botha A."/>
            <person name="Moreno L."/>
            <person name="De Vries M."/>
            <person name="Munoz J.F."/>
            <person name="Stielow J.B."/>
        </authorList>
    </citation>
    <scope>NUCLEOTIDE SEQUENCE [LARGE SCALE GENOMIC DNA]</scope>
    <source>
        <strain evidence="3 4">EI222</strain>
    </source>
</reference>
<dbReference type="PANTHER" id="PTHR31956:SF1">
    <property type="entry name" value="NON-SPECIFIC PHOSPHOLIPASE C1"/>
    <property type="match status" value="1"/>
</dbReference>
<dbReference type="AlphaFoldDB" id="A0A1J9QBP3"/>
<dbReference type="GO" id="GO:0042578">
    <property type="term" value="F:phosphoric ester hydrolase activity"/>
    <property type="evidence" value="ECO:0007669"/>
    <property type="project" value="UniProtKB-ARBA"/>
</dbReference>
<dbReference type="PANTHER" id="PTHR31956">
    <property type="entry name" value="NON-SPECIFIC PHOSPHOLIPASE C4-RELATED"/>
    <property type="match status" value="1"/>
</dbReference>
<feature type="region of interest" description="Disordered" evidence="2">
    <location>
        <begin position="526"/>
        <end position="572"/>
    </location>
</feature>
<dbReference type="CDD" id="cd16014">
    <property type="entry name" value="PLC"/>
    <property type="match status" value="1"/>
</dbReference>
<proteinExistence type="predicted"/>
<name>A0A1J9QBP3_9EURO</name>
<dbReference type="Proteomes" id="UP000242791">
    <property type="component" value="Unassembled WGS sequence"/>
</dbReference>
<dbReference type="EMBL" id="LGTZ01000307">
    <property type="protein sequence ID" value="OJD25872.1"/>
    <property type="molecule type" value="Genomic_DNA"/>
</dbReference>
<feature type="region of interest" description="Disordered" evidence="2">
    <location>
        <begin position="453"/>
        <end position="493"/>
    </location>
</feature>